<dbReference type="InterPro" id="IPR008964">
    <property type="entry name" value="Invasin/intimin_cell_adhesion"/>
</dbReference>
<dbReference type="SUPFAM" id="SSF49373">
    <property type="entry name" value="Invasin/intimin cell-adhesion fragments"/>
    <property type="match status" value="1"/>
</dbReference>
<sequence length="285" mass="31104">MTDYYGNSVGSSLKLNWQTTDGSLSAGQTLTDSEGHTSVTLKSSAVIGGATVTATPASYGGTGSIFVPFEDLWNPIASHYTDWVAYGAPYDCSPWSPDPSTVASGTEFTQTSVCTLQYQSYRQDREQSAVTGTIRNVGGPIAQYTTAQVIQNQQAVGTQPPPAPSGACVELYDGEEYFTKNGRGTFMEPDARNGHISYQASGRFSFIYSGSMPVMGLKEISRGMGDDQKVNRLLESYRTNPDYWIHGNDGGIYYPYKVHSTSSGADTDYWYWWYSGVCVIQRPTN</sequence>
<dbReference type="Proteomes" id="UP000193675">
    <property type="component" value="Unassembled WGS sequence"/>
</dbReference>
<dbReference type="InterPro" id="IPR013783">
    <property type="entry name" value="Ig-like_fold"/>
</dbReference>
<organism evidence="1 2">
    <name type="scientific">Pseudomonas putida</name>
    <name type="common">Arthrobacter siderocapsulatus</name>
    <dbReference type="NCBI Taxonomy" id="303"/>
    <lineage>
        <taxon>Bacteria</taxon>
        <taxon>Pseudomonadati</taxon>
        <taxon>Pseudomonadota</taxon>
        <taxon>Gammaproteobacteria</taxon>
        <taxon>Pseudomonadales</taxon>
        <taxon>Pseudomonadaceae</taxon>
        <taxon>Pseudomonas</taxon>
    </lineage>
</organism>
<evidence type="ECO:0000313" key="1">
    <source>
        <dbReference type="EMBL" id="ORL61894.1"/>
    </source>
</evidence>
<name>A0A1X0ZH27_PSEPU</name>
<dbReference type="EMBL" id="NBWC01000031">
    <property type="protein sequence ID" value="ORL61894.1"/>
    <property type="molecule type" value="Genomic_DNA"/>
</dbReference>
<gene>
    <name evidence="1" type="ORF">B7H17_19435</name>
</gene>
<reference evidence="1 2" key="1">
    <citation type="submission" date="2017-04" db="EMBL/GenBank/DDBJ databases">
        <title>Presence of VIM-2 positive Pseudomonas species in chickens and their surrounding environment.</title>
        <authorList>
            <person name="Zhang R."/>
        </authorList>
    </citation>
    <scope>NUCLEOTIDE SEQUENCE [LARGE SCALE GENOMIC DNA]</scope>
    <source>
        <strain evidence="1 2">DZ-C18</strain>
    </source>
</reference>
<protein>
    <submittedName>
        <fullName evidence="1">Uncharacterized protein</fullName>
    </submittedName>
</protein>
<dbReference type="AlphaFoldDB" id="A0A1X0ZH27"/>
<dbReference type="RefSeq" id="WP_084851921.1">
    <property type="nucleotide sequence ID" value="NZ_CP061724.1"/>
</dbReference>
<comment type="caution">
    <text evidence="1">The sequence shown here is derived from an EMBL/GenBank/DDBJ whole genome shotgun (WGS) entry which is preliminary data.</text>
</comment>
<evidence type="ECO:0000313" key="2">
    <source>
        <dbReference type="Proteomes" id="UP000193675"/>
    </source>
</evidence>
<dbReference type="Gene3D" id="2.60.40.10">
    <property type="entry name" value="Immunoglobulins"/>
    <property type="match status" value="1"/>
</dbReference>
<proteinExistence type="predicted"/>
<accession>A0A1X0ZH27</accession>